<proteinExistence type="predicted"/>
<dbReference type="EMBL" id="CP089982">
    <property type="protein sequence ID" value="WXA96104.1"/>
    <property type="molecule type" value="Genomic_DNA"/>
</dbReference>
<keyword evidence="2 4" id="KW-0238">DNA-binding</keyword>
<keyword evidence="7" id="KW-1185">Reference proteome</keyword>
<organism evidence="6 7">
    <name type="scientific">Pendulispora brunnea</name>
    <dbReference type="NCBI Taxonomy" id="2905690"/>
    <lineage>
        <taxon>Bacteria</taxon>
        <taxon>Pseudomonadati</taxon>
        <taxon>Myxococcota</taxon>
        <taxon>Myxococcia</taxon>
        <taxon>Myxococcales</taxon>
        <taxon>Sorangiineae</taxon>
        <taxon>Pendulisporaceae</taxon>
        <taxon>Pendulispora</taxon>
    </lineage>
</organism>
<evidence type="ECO:0000256" key="4">
    <source>
        <dbReference type="PROSITE-ProRule" id="PRU00335"/>
    </source>
</evidence>
<accession>A0ABZ2KBV7</accession>
<dbReference type="PRINTS" id="PR00455">
    <property type="entry name" value="HTHTETR"/>
</dbReference>
<gene>
    <name evidence="6" type="ORF">LZC95_04530</name>
</gene>
<dbReference type="InterPro" id="IPR009057">
    <property type="entry name" value="Homeodomain-like_sf"/>
</dbReference>
<dbReference type="Proteomes" id="UP001379533">
    <property type="component" value="Chromosome"/>
</dbReference>
<dbReference type="Gene3D" id="1.10.357.10">
    <property type="entry name" value="Tetracycline Repressor, domain 2"/>
    <property type="match status" value="1"/>
</dbReference>
<dbReference type="Pfam" id="PF00440">
    <property type="entry name" value="TetR_N"/>
    <property type="match status" value="1"/>
</dbReference>
<evidence type="ECO:0000259" key="5">
    <source>
        <dbReference type="PROSITE" id="PS50977"/>
    </source>
</evidence>
<feature type="domain" description="HTH tetR-type" evidence="5">
    <location>
        <begin position="11"/>
        <end position="71"/>
    </location>
</feature>
<dbReference type="PROSITE" id="PS50977">
    <property type="entry name" value="HTH_TETR_2"/>
    <property type="match status" value="1"/>
</dbReference>
<dbReference type="InterPro" id="IPR050109">
    <property type="entry name" value="HTH-type_TetR-like_transc_reg"/>
</dbReference>
<keyword evidence="1" id="KW-0805">Transcription regulation</keyword>
<dbReference type="RefSeq" id="WP_394846715.1">
    <property type="nucleotide sequence ID" value="NZ_CP089982.1"/>
</dbReference>
<name>A0ABZ2KBV7_9BACT</name>
<sequence length="191" mass="22076">MTTLDTDERDTLRRRQILASARAVFVQFGFDKSSMDDIAKRANLSRGLVYRKFKNREELLQAVFEDLFVGRYERAAHVVAGAGSKRDKLLRIYEILYLEPWDEMMGSPMAPELYQACKRFDPEGVDKRERMRLRYTQAILGDKSAAEVFMLSVEGLSGTDIPSTSVLRRRIQLLCERFAEARPNDETRDVK</sequence>
<evidence type="ECO:0000313" key="7">
    <source>
        <dbReference type="Proteomes" id="UP001379533"/>
    </source>
</evidence>
<reference evidence="6 7" key="1">
    <citation type="submission" date="2021-12" db="EMBL/GenBank/DDBJ databases">
        <title>Discovery of the Pendulisporaceae a myxobacterial family with distinct sporulation behavior and unique specialized metabolism.</title>
        <authorList>
            <person name="Garcia R."/>
            <person name="Popoff A."/>
            <person name="Bader C.D."/>
            <person name="Loehr J."/>
            <person name="Walesch S."/>
            <person name="Walt C."/>
            <person name="Boldt J."/>
            <person name="Bunk B."/>
            <person name="Haeckl F.J.F.P.J."/>
            <person name="Gunesch A.P."/>
            <person name="Birkelbach J."/>
            <person name="Nuebel U."/>
            <person name="Pietschmann T."/>
            <person name="Bach T."/>
            <person name="Mueller R."/>
        </authorList>
    </citation>
    <scope>NUCLEOTIDE SEQUENCE [LARGE SCALE GENOMIC DNA]</scope>
    <source>
        <strain evidence="6 7">MSr12523</strain>
    </source>
</reference>
<evidence type="ECO:0000256" key="2">
    <source>
        <dbReference type="ARBA" id="ARBA00023125"/>
    </source>
</evidence>
<evidence type="ECO:0000256" key="1">
    <source>
        <dbReference type="ARBA" id="ARBA00023015"/>
    </source>
</evidence>
<evidence type="ECO:0000256" key="3">
    <source>
        <dbReference type="ARBA" id="ARBA00023163"/>
    </source>
</evidence>
<keyword evidence="3" id="KW-0804">Transcription</keyword>
<dbReference type="PANTHER" id="PTHR30055">
    <property type="entry name" value="HTH-TYPE TRANSCRIPTIONAL REGULATOR RUTR"/>
    <property type="match status" value="1"/>
</dbReference>
<feature type="DNA-binding region" description="H-T-H motif" evidence="4">
    <location>
        <begin position="34"/>
        <end position="53"/>
    </location>
</feature>
<dbReference type="InterPro" id="IPR001647">
    <property type="entry name" value="HTH_TetR"/>
</dbReference>
<protein>
    <submittedName>
        <fullName evidence="6">TetR/AcrR family transcriptional regulator</fullName>
    </submittedName>
</protein>
<evidence type="ECO:0000313" key="6">
    <source>
        <dbReference type="EMBL" id="WXA96104.1"/>
    </source>
</evidence>
<dbReference type="SUPFAM" id="SSF46689">
    <property type="entry name" value="Homeodomain-like"/>
    <property type="match status" value="1"/>
</dbReference>
<dbReference type="PANTHER" id="PTHR30055:SF234">
    <property type="entry name" value="HTH-TYPE TRANSCRIPTIONAL REGULATOR BETI"/>
    <property type="match status" value="1"/>
</dbReference>